<proteinExistence type="predicted"/>
<dbReference type="Proteomes" id="UP000031668">
    <property type="component" value="Unassembled WGS sequence"/>
</dbReference>
<sequence length="163" mass="18176">MLLHKAGKKSRMNANIIGLQYEKPVVETINDNFTRNHLYIDESPFNLIMLGANAWGEGNGKTINPVFTLHKGHNDITIKALYCHKIISAEGVLTTLINSTTFKELMTKPFTILGKKAIRNFMIPTHMRDKVASEIPGTVPEMVCARPEPGTEKDDNRTATPNT</sequence>
<keyword evidence="3" id="KW-1185">Reference proteome</keyword>
<protein>
    <submittedName>
        <fullName evidence="2">Uncharacterized protein</fullName>
    </submittedName>
</protein>
<organism evidence="2 3">
    <name type="scientific">Thelohanellus kitauei</name>
    <name type="common">Myxosporean</name>
    <dbReference type="NCBI Taxonomy" id="669202"/>
    <lineage>
        <taxon>Eukaryota</taxon>
        <taxon>Metazoa</taxon>
        <taxon>Cnidaria</taxon>
        <taxon>Myxozoa</taxon>
        <taxon>Myxosporea</taxon>
        <taxon>Bivalvulida</taxon>
        <taxon>Platysporina</taxon>
        <taxon>Myxobolidae</taxon>
        <taxon>Thelohanellus</taxon>
    </lineage>
</organism>
<evidence type="ECO:0000313" key="3">
    <source>
        <dbReference type="Proteomes" id="UP000031668"/>
    </source>
</evidence>
<gene>
    <name evidence="2" type="ORF">RF11_02520</name>
</gene>
<dbReference type="EMBL" id="JWZT01005712">
    <property type="protein sequence ID" value="KII60266.1"/>
    <property type="molecule type" value="Genomic_DNA"/>
</dbReference>
<dbReference type="AlphaFoldDB" id="A0A0C2MET0"/>
<evidence type="ECO:0000256" key="1">
    <source>
        <dbReference type="SAM" id="MobiDB-lite"/>
    </source>
</evidence>
<evidence type="ECO:0000313" key="2">
    <source>
        <dbReference type="EMBL" id="KII60266.1"/>
    </source>
</evidence>
<comment type="caution">
    <text evidence="2">The sequence shown here is derived from an EMBL/GenBank/DDBJ whole genome shotgun (WGS) entry which is preliminary data.</text>
</comment>
<name>A0A0C2MET0_THEKT</name>
<reference evidence="2 3" key="1">
    <citation type="journal article" date="2014" name="Genome Biol. Evol.">
        <title>The genome of the myxosporean Thelohanellus kitauei shows adaptations to nutrient acquisition within its fish host.</title>
        <authorList>
            <person name="Yang Y."/>
            <person name="Xiong J."/>
            <person name="Zhou Z."/>
            <person name="Huo F."/>
            <person name="Miao W."/>
            <person name="Ran C."/>
            <person name="Liu Y."/>
            <person name="Zhang J."/>
            <person name="Feng J."/>
            <person name="Wang M."/>
            <person name="Wang M."/>
            <person name="Wang L."/>
            <person name="Yao B."/>
        </authorList>
    </citation>
    <scope>NUCLEOTIDE SEQUENCE [LARGE SCALE GENOMIC DNA]</scope>
    <source>
        <strain evidence="2">Wuqing</strain>
    </source>
</reference>
<feature type="region of interest" description="Disordered" evidence="1">
    <location>
        <begin position="144"/>
        <end position="163"/>
    </location>
</feature>
<accession>A0A0C2MET0</accession>